<accession>A0A644X8H3</accession>
<feature type="transmembrane region" description="Helical" evidence="9">
    <location>
        <begin position="140"/>
        <end position="157"/>
    </location>
</feature>
<evidence type="ECO:0000256" key="5">
    <source>
        <dbReference type="ARBA" id="ARBA00022970"/>
    </source>
</evidence>
<keyword evidence="6 9" id="KW-1133">Transmembrane helix</keyword>
<evidence type="ECO:0000256" key="1">
    <source>
        <dbReference type="ARBA" id="ARBA00004651"/>
    </source>
</evidence>
<evidence type="ECO:0000256" key="3">
    <source>
        <dbReference type="ARBA" id="ARBA00022475"/>
    </source>
</evidence>
<evidence type="ECO:0000256" key="7">
    <source>
        <dbReference type="ARBA" id="ARBA00023136"/>
    </source>
</evidence>
<evidence type="ECO:0000256" key="9">
    <source>
        <dbReference type="SAM" id="Phobius"/>
    </source>
</evidence>
<dbReference type="GO" id="GO:0005886">
    <property type="term" value="C:plasma membrane"/>
    <property type="evidence" value="ECO:0007669"/>
    <property type="project" value="UniProtKB-SubCell"/>
</dbReference>
<evidence type="ECO:0000256" key="6">
    <source>
        <dbReference type="ARBA" id="ARBA00022989"/>
    </source>
</evidence>
<sequence>MDNLLQAVLNGVLTGGVYLVVTLGIALVFGIMRLMNFAHGEFVMLGAYTTFWCFTLLGMNPYISLILSALVLFVFGLIVYKGLIEHILDAPSINQVLLTFGISVILQNLALILWSANSVALNLKTKVIKIGVIQAGQDRIILFLIGLAVTILIILLLKKTYVGKTMSAVSQNRKAAYLLGINVPFFYLISFGLASALAGLAGGLVAIVMYSSPYVGGKLGLRAFAILTMAGLGNFNTIIVASLIMGLIESFVGIYVPQGPGWAEGISFLIILVVLAFRPAGLKGARAE</sequence>
<protein>
    <submittedName>
        <fullName evidence="10">High-affinity branched-chain amino acid transport system permease protein LivH</fullName>
    </submittedName>
</protein>
<keyword evidence="7 9" id="KW-0472">Membrane</keyword>
<dbReference type="AlphaFoldDB" id="A0A644X8H3"/>
<name>A0A644X8H3_9ZZZZ</name>
<dbReference type="Pfam" id="PF02653">
    <property type="entry name" value="BPD_transp_2"/>
    <property type="match status" value="1"/>
</dbReference>
<feature type="transmembrane region" description="Helical" evidence="9">
    <location>
        <begin position="96"/>
        <end position="119"/>
    </location>
</feature>
<comment type="similarity">
    <text evidence="8">Belongs to the binding-protein-dependent transport system permease family. LivHM subfamily.</text>
</comment>
<feature type="transmembrane region" description="Helical" evidence="9">
    <location>
        <begin position="7"/>
        <end position="31"/>
    </location>
</feature>
<comment type="caution">
    <text evidence="10">The sequence shown here is derived from an EMBL/GenBank/DDBJ whole genome shotgun (WGS) entry which is preliminary data.</text>
</comment>
<keyword evidence="2" id="KW-0813">Transport</keyword>
<feature type="transmembrane region" description="Helical" evidence="9">
    <location>
        <begin position="185"/>
        <end position="211"/>
    </location>
</feature>
<organism evidence="10">
    <name type="scientific">bioreactor metagenome</name>
    <dbReference type="NCBI Taxonomy" id="1076179"/>
    <lineage>
        <taxon>unclassified sequences</taxon>
        <taxon>metagenomes</taxon>
        <taxon>ecological metagenomes</taxon>
    </lineage>
</organism>
<feature type="transmembrane region" description="Helical" evidence="9">
    <location>
        <begin position="260"/>
        <end position="277"/>
    </location>
</feature>
<comment type="subcellular location">
    <subcellularLocation>
        <location evidence="1">Cell membrane</location>
        <topology evidence="1">Multi-pass membrane protein</topology>
    </subcellularLocation>
</comment>
<dbReference type="EMBL" id="VSSQ01001962">
    <property type="protein sequence ID" value="MPM12369.1"/>
    <property type="molecule type" value="Genomic_DNA"/>
</dbReference>
<evidence type="ECO:0000256" key="2">
    <source>
        <dbReference type="ARBA" id="ARBA00022448"/>
    </source>
</evidence>
<dbReference type="GO" id="GO:0022857">
    <property type="term" value="F:transmembrane transporter activity"/>
    <property type="evidence" value="ECO:0007669"/>
    <property type="project" value="InterPro"/>
</dbReference>
<evidence type="ECO:0000313" key="10">
    <source>
        <dbReference type="EMBL" id="MPM12369.1"/>
    </source>
</evidence>
<feature type="transmembrane region" description="Helical" evidence="9">
    <location>
        <begin position="65"/>
        <end position="84"/>
    </location>
</feature>
<proteinExistence type="inferred from homology"/>
<evidence type="ECO:0000256" key="4">
    <source>
        <dbReference type="ARBA" id="ARBA00022692"/>
    </source>
</evidence>
<dbReference type="CDD" id="cd06582">
    <property type="entry name" value="TM_PBP1_LivH_like"/>
    <property type="match status" value="1"/>
</dbReference>
<feature type="transmembrane region" description="Helical" evidence="9">
    <location>
        <begin position="223"/>
        <end position="248"/>
    </location>
</feature>
<dbReference type="GO" id="GO:0006865">
    <property type="term" value="P:amino acid transport"/>
    <property type="evidence" value="ECO:0007669"/>
    <property type="project" value="UniProtKB-KW"/>
</dbReference>
<dbReference type="PANTHER" id="PTHR11795:SF445">
    <property type="entry name" value="AMINO ACID ABC TRANSPORTER PERMEASE PROTEIN"/>
    <property type="match status" value="1"/>
</dbReference>
<keyword evidence="5" id="KW-0029">Amino-acid transport</keyword>
<keyword evidence="3" id="KW-1003">Cell membrane</keyword>
<keyword evidence="4 9" id="KW-0812">Transmembrane</keyword>
<evidence type="ECO:0000256" key="8">
    <source>
        <dbReference type="ARBA" id="ARBA00037998"/>
    </source>
</evidence>
<reference evidence="10" key="1">
    <citation type="submission" date="2019-08" db="EMBL/GenBank/DDBJ databases">
        <authorList>
            <person name="Kucharzyk K."/>
            <person name="Murdoch R.W."/>
            <person name="Higgins S."/>
            <person name="Loffler F."/>
        </authorList>
    </citation>
    <scope>NUCLEOTIDE SEQUENCE</scope>
</reference>
<feature type="transmembrane region" description="Helical" evidence="9">
    <location>
        <begin position="37"/>
        <end position="58"/>
    </location>
</feature>
<dbReference type="InterPro" id="IPR052157">
    <property type="entry name" value="BCAA_transport_permease"/>
</dbReference>
<dbReference type="InterPro" id="IPR001851">
    <property type="entry name" value="ABC_transp_permease"/>
</dbReference>
<gene>
    <name evidence="10" type="primary">livH_32</name>
    <name evidence="10" type="ORF">SDC9_58722</name>
</gene>
<dbReference type="PANTHER" id="PTHR11795">
    <property type="entry name" value="BRANCHED-CHAIN AMINO ACID TRANSPORT SYSTEM PERMEASE PROTEIN LIVH"/>
    <property type="match status" value="1"/>
</dbReference>